<keyword evidence="10" id="KW-1185">Reference proteome</keyword>
<dbReference type="GO" id="GO:0006643">
    <property type="term" value="P:membrane lipid metabolic process"/>
    <property type="evidence" value="ECO:0007669"/>
    <property type="project" value="TreeGrafter"/>
</dbReference>
<evidence type="ECO:0000256" key="6">
    <source>
        <dbReference type="ARBA" id="ARBA00023136"/>
    </source>
</evidence>
<keyword evidence="9" id="KW-0503">Monooxygenase</keyword>
<dbReference type="Proteomes" id="UP000747542">
    <property type="component" value="Unassembled WGS sequence"/>
</dbReference>
<feature type="transmembrane region" description="Helical" evidence="7">
    <location>
        <begin position="374"/>
        <end position="401"/>
    </location>
</feature>
<evidence type="ECO:0000313" key="10">
    <source>
        <dbReference type="Proteomes" id="UP000747542"/>
    </source>
</evidence>
<dbReference type="GO" id="GO:0005506">
    <property type="term" value="F:iron ion binding"/>
    <property type="evidence" value="ECO:0007669"/>
    <property type="project" value="InterPro"/>
</dbReference>
<dbReference type="InterPro" id="IPR051689">
    <property type="entry name" value="Sterol_desaturase/TMEM195"/>
</dbReference>
<feature type="domain" description="Fatty acid hydroxylase" evidence="8">
    <location>
        <begin position="108"/>
        <end position="240"/>
    </location>
</feature>
<evidence type="ECO:0000256" key="5">
    <source>
        <dbReference type="ARBA" id="ARBA00023098"/>
    </source>
</evidence>
<gene>
    <name evidence="9" type="primary">Agmo-L2</name>
    <name evidence="9" type="ORF">Hamer_G016786</name>
</gene>
<dbReference type="GO" id="GO:0008610">
    <property type="term" value="P:lipid biosynthetic process"/>
    <property type="evidence" value="ECO:0007669"/>
    <property type="project" value="InterPro"/>
</dbReference>
<evidence type="ECO:0000256" key="7">
    <source>
        <dbReference type="SAM" id="Phobius"/>
    </source>
</evidence>
<dbReference type="InterPro" id="IPR006694">
    <property type="entry name" value="Fatty_acid_hydroxylase"/>
</dbReference>
<name>A0A8J5MXK8_HOMAM</name>
<feature type="transmembrane region" description="Helical" evidence="7">
    <location>
        <begin position="332"/>
        <end position="354"/>
    </location>
</feature>
<dbReference type="PANTHER" id="PTHR21624:SF1">
    <property type="entry name" value="ALKYLGLYCEROL MONOOXYGENASE"/>
    <property type="match status" value="1"/>
</dbReference>
<evidence type="ECO:0000256" key="2">
    <source>
        <dbReference type="ARBA" id="ARBA00022692"/>
    </source>
</evidence>
<keyword evidence="2 7" id="KW-0812">Transmembrane</keyword>
<keyword evidence="4" id="KW-0560">Oxidoreductase</keyword>
<proteinExistence type="predicted"/>
<feature type="transmembrane region" description="Helical" evidence="7">
    <location>
        <begin position="161"/>
        <end position="183"/>
    </location>
</feature>
<dbReference type="PANTHER" id="PTHR21624">
    <property type="entry name" value="STEROL DESATURASE-RELATED PROTEIN"/>
    <property type="match status" value="1"/>
</dbReference>
<dbReference type="GO" id="GO:0050479">
    <property type="term" value="F:glyceryl-ether monooxygenase activity"/>
    <property type="evidence" value="ECO:0007669"/>
    <property type="project" value="TreeGrafter"/>
</dbReference>
<dbReference type="GO" id="GO:0016020">
    <property type="term" value="C:membrane"/>
    <property type="evidence" value="ECO:0007669"/>
    <property type="project" value="GOC"/>
</dbReference>
<keyword evidence="5" id="KW-0443">Lipid metabolism</keyword>
<organism evidence="9 10">
    <name type="scientific">Homarus americanus</name>
    <name type="common">American lobster</name>
    <dbReference type="NCBI Taxonomy" id="6706"/>
    <lineage>
        <taxon>Eukaryota</taxon>
        <taxon>Metazoa</taxon>
        <taxon>Ecdysozoa</taxon>
        <taxon>Arthropoda</taxon>
        <taxon>Crustacea</taxon>
        <taxon>Multicrustacea</taxon>
        <taxon>Malacostraca</taxon>
        <taxon>Eumalacostraca</taxon>
        <taxon>Eucarida</taxon>
        <taxon>Decapoda</taxon>
        <taxon>Pleocyemata</taxon>
        <taxon>Astacidea</taxon>
        <taxon>Nephropoidea</taxon>
        <taxon>Nephropidae</taxon>
        <taxon>Homarus</taxon>
    </lineage>
</organism>
<accession>A0A8J5MXK8</accession>
<feature type="transmembrane region" description="Helical" evidence="7">
    <location>
        <begin position="66"/>
        <end position="92"/>
    </location>
</feature>
<dbReference type="Pfam" id="PF04116">
    <property type="entry name" value="FA_hydroxylase"/>
    <property type="match status" value="1"/>
</dbReference>
<keyword evidence="3 7" id="KW-1133">Transmembrane helix</keyword>
<evidence type="ECO:0000256" key="1">
    <source>
        <dbReference type="ARBA" id="ARBA00004127"/>
    </source>
</evidence>
<dbReference type="AlphaFoldDB" id="A0A8J5MXK8"/>
<evidence type="ECO:0000256" key="3">
    <source>
        <dbReference type="ARBA" id="ARBA00022989"/>
    </source>
</evidence>
<comment type="caution">
    <text evidence="9">The sequence shown here is derived from an EMBL/GenBank/DDBJ whole genome shotgun (WGS) entry which is preliminary data.</text>
</comment>
<comment type="subcellular location">
    <subcellularLocation>
        <location evidence="1">Endomembrane system</location>
        <topology evidence="1">Multi-pass membrane protein</topology>
    </subcellularLocation>
</comment>
<feature type="transmembrane region" description="Helical" evidence="7">
    <location>
        <begin position="302"/>
        <end position="320"/>
    </location>
</feature>
<evidence type="ECO:0000256" key="4">
    <source>
        <dbReference type="ARBA" id="ARBA00023002"/>
    </source>
</evidence>
<evidence type="ECO:0000313" key="9">
    <source>
        <dbReference type="EMBL" id="KAG7168155.1"/>
    </source>
</evidence>
<reference evidence="9" key="1">
    <citation type="journal article" date="2021" name="Sci. Adv.">
        <title>The American lobster genome reveals insights on longevity, neural, and immune adaptations.</title>
        <authorList>
            <person name="Polinski J.M."/>
            <person name="Zimin A.V."/>
            <person name="Clark K.F."/>
            <person name="Kohn A.B."/>
            <person name="Sadowski N."/>
            <person name="Timp W."/>
            <person name="Ptitsyn A."/>
            <person name="Khanna P."/>
            <person name="Romanova D.Y."/>
            <person name="Williams P."/>
            <person name="Greenwood S.J."/>
            <person name="Moroz L.L."/>
            <person name="Walt D.R."/>
            <person name="Bodnar A.G."/>
        </authorList>
    </citation>
    <scope>NUCLEOTIDE SEQUENCE</scope>
    <source>
        <strain evidence="9">GMGI-L3</strain>
    </source>
</reference>
<protein>
    <submittedName>
        <fullName evidence="9">Alkylglycerol monooxygenase-like 2</fullName>
    </submittedName>
</protein>
<keyword evidence="6 7" id="KW-0472">Membrane</keyword>
<dbReference type="GO" id="GO:0005783">
    <property type="term" value="C:endoplasmic reticulum"/>
    <property type="evidence" value="ECO:0007669"/>
    <property type="project" value="TreeGrafter"/>
</dbReference>
<feature type="transmembrane region" description="Helical" evidence="7">
    <location>
        <begin position="36"/>
        <end position="54"/>
    </location>
</feature>
<feature type="transmembrane region" description="Helical" evidence="7">
    <location>
        <begin position="104"/>
        <end position="121"/>
    </location>
</feature>
<dbReference type="EMBL" id="JAHLQT010020459">
    <property type="protein sequence ID" value="KAG7168155.1"/>
    <property type="molecule type" value="Genomic_DNA"/>
</dbReference>
<sequence length="419" mass="48014">MGKSLLERVGTLLYFVTPNATSFSKVDQVPNYVNEAVPLFVFFIVVEFVVRYLVGQPARINEAFSSLGVGILHEATGFISSWVVLLGYQWLYQYRIWDLPWNSPYTWFGALILVDFCYYWIHRANHELNILWAVHQIHHSSEDYNLATSVRLSVLQRAGHFGFYHPLALIGFPVSIVVAHTAFNYLFQFWVHTEHVGTLGPIGWIFMTPSYHRVHHGSNKWCLDKNYASVFVIWDRIFGTFEPERDNEVIVYGLTEQPQTHNVLWHEAVFYGPGWIPGAPRLGDPDTFPDVKAPRAKYDPQLPLWQVVYVTIHLILALLAQQLMVVRFTTSSWSTVFAFQLFIFSAVGVTSALYDGWRWAPAAEAARCAAFTTYALSTPITAVPTVDNTLVFSFVIFFIFWTRRGLNRLSSNINTNKIK</sequence>
<evidence type="ECO:0000259" key="8">
    <source>
        <dbReference type="Pfam" id="PF04116"/>
    </source>
</evidence>